<dbReference type="PANTHER" id="PTHR34351:SF2">
    <property type="entry name" value="DUF58 DOMAIN-CONTAINING PROTEIN"/>
    <property type="match status" value="1"/>
</dbReference>
<keyword evidence="1" id="KW-1133">Transmembrane helix</keyword>
<dbReference type="RefSeq" id="WP_127193981.1">
    <property type="nucleotide sequence ID" value="NZ_RZNY01000021.1"/>
</dbReference>
<comment type="caution">
    <text evidence="2">The sequence shown here is derived from an EMBL/GenBank/DDBJ whole genome shotgun (WGS) entry which is preliminary data.</text>
</comment>
<accession>A0A433Y4L1</accession>
<dbReference type="AlphaFoldDB" id="A0A433Y4L1"/>
<evidence type="ECO:0000313" key="2">
    <source>
        <dbReference type="EMBL" id="RUT43258.1"/>
    </source>
</evidence>
<feature type="transmembrane region" description="Helical" evidence="1">
    <location>
        <begin position="30"/>
        <end position="50"/>
    </location>
</feature>
<dbReference type="PANTHER" id="PTHR34351">
    <property type="entry name" value="SLR1927 PROTEIN-RELATED"/>
    <property type="match status" value="1"/>
</dbReference>
<gene>
    <name evidence="2" type="ORF">EJP82_20805</name>
</gene>
<keyword evidence="1" id="KW-0812">Transmembrane</keyword>
<reference evidence="2 3" key="1">
    <citation type="submission" date="2018-12" db="EMBL/GenBank/DDBJ databases">
        <authorList>
            <person name="Sun L."/>
            <person name="Chen Z."/>
        </authorList>
    </citation>
    <scope>NUCLEOTIDE SEQUENCE [LARGE SCALE GENOMIC DNA]</scope>
    <source>
        <strain evidence="2 3">DSM 15890</strain>
    </source>
</reference>
<dbReference type="EMBL" id="RZNY01000021">
    <property type="protein sequence ID" value="RUT43258.1"/>
    <property type="molecule type" value="Genomic_DNA"/>
</dbReference>
<proteinExistence type="predicted"/>
<sequence>MRSSIRIWIIAGACLGFLVALYGWRGGNSSLFLVLSLFFVVLQGAVVQLGGPKEAVVTRSWSPVTPSVGDDVEVTLSITVSGGFPPLWLEVRDNFAVSSSRSGKSISEGQRGLLWFAGFRREYTGTYSLKELPRGIYVDGPILVTWGDAFGWFKRSLYIEGQDVLIVHPSSLKFVSSLVEGMEEGNDDAEISSLPKASSQVGGGLREYEAGDPLRRINWKSSAKRGTLMTRIPDETGRAPHYLLLDTRSRSYTQPPNENGTPEMSNLQGTNRMFELAVSAAAAWLKREVASEKGDIYFCHGGMEDPLQLSGNRGLSEGLDMLADVLQDSKGLRPISEMFQRVNLHRSGGYPLLTVVTGIMTTELAECLLKLTYSGVQPEVWCVYSAAASTEVNEWSTRLRESGVVIRYLSPSRGTHSRTAGGTSYVSA</sequence>
<dbReference type="OrthoDB" id="140416at2"/>
<dbReference type="Proteomes" id="UP000279446">
    <property type="component" value="Unassembled WGS sequence"/>
</dbReference>
<evidence type="ECO:0000313" key="3">
    <source>
        <dbReference type="Proteomes" id="UP000279446"/>
    </source>
</evidence>
<organism evidence="2 3">
    <name type="scientific">Paenibacillus anaericanus</name>
    <dbReference type="NCBI Taxonomy" id="170367"/>
    <lineage>
        <taxon>Bacteria</taxon>
        <taxon>Bacillati</taxon>
        <taxon>Bacillota</taxon>
        <taxon>Bacilli</taxon>
        <taxon>Bacillales</taxon>
        <taxon>Paenibacillaceae</taxon>
        <taxon>Paenibacillus</taxon>
    </lineage>
</organism>
<feature type="transmembrane region" description="Helical" evidence="1">
    <location>
        <begin position="7"/>
        <end position="24"/>
    </location>
</feature>
<keyword evidence="1" id="KW-0472">Membrane</keyword>
<evidence type="ECO:0000256" key="1">
    <source>
        <dbReference type="SAM" id="Phobius"/>
    </source>
</evidence>
<protein>
    <submittedName>
        <fullName evidence="2">DUF58 domain-containing protein</fullName>
    </submittedName>
</protein>
<keyword evidence="3" id="KW-1185">Reference proteome</keyword>
<name>A0A433Y4L1_9BACL</name>